<evidence type="ECO:0000256" key="1">
    <source>
        <dbReference type="SAM" id="MobiDB-lite"/>
    </source>
</evidence>
<dbReference type="CDD" id="cd00093">
    <property type="entry name" value="HTH_XRE"/>
    <property type="match status" value="1"/>
</dbReference>
<protein>
    <recommendedName>
        <fullName evidence="4">XRE family transcriptional regulator</fullName>
    </recommendedName>
</protein>
<evidence type="ECO:0000313" key="2">
    <source>
        <dbReference type="EMBL" id="GAA0777479.1"/>
    </source>
</evidence>
<gene>
    <name evidence="2" type="ORF">GCM10009108_13150</name>
</gene>
<feature type="region of interest" description="Disordered" evidence="1">
    <location>
        <begin position="199"/>
        <end position="222"/>
    </location>
</feature>
<reference evidence="3" key="1">
    <citation type="journal article" date="2019" name="Int. J. Syst. Evol. Microbiol.">
        <title>The Global Catalogue of Microorganisms (GCM) 10K type strain sequencing project: providing services to taxonomists for standard genome sequencing and annotation.</title>
        <authorList>
            <consortium name="The Broad Institute Genomics Platform"/>
            <consortium name="The Broad Institute Genome Sequencing Center for Infectious Disease"/>
            <person name="Wu L."/>
            <person name="Ma J."/>
        </authorList>
    </citation>
    <scope>NUCLEOTIDE SEQUENCE [LARGE SCALE GENOMIC DNA]</scope>
    <source>
        <strain evidence="3">JCM 15515</strain>
    </source>
</reference>
<dbReference type="SUPFAM" id="SSF47413">
    <property type="entry name" value="lambda repressor-like DNA-binding domains"/>
    <property type="match status" value="1"/>
</dbReference>
<proteinExistence type="predicted"/>
<dbReference type="Proteomes" id="UP001500573">
    <property type="component" value="Unassembled WGS sequence"/>
</dbReference>
<accession>A0ABP3W5D0</accession>
<keyword evidence="3" id="KW-1185">Reference proteome</keyword>
<dbReference type="InterPro" id="IPR001387">
    <property type="entry name" value="Cro/C1-type_HTH"/>
</dbReference>
<dbReference type="InterPro" id="IPR010982">
    <property type="entry name" value="Lambda_DNA-bd_dom_sf"/>
</dbReference>
<organism evidence="2 3">
    <name type="scientific">Castellaniella ginsengisoli</name>
    <dbReference type="NCBI Taxonomy" id="546114"/>
    <lineage>
        <taxon>Bacteria</taxon>
        <taxon>Pseudomonadati</taxon>
        <taxon>Pseudomonadota</taxon>
        <taxon>Betaproteobacteria</taxon>
        <taxon>Burkholderiales</taxon>
        <taxon>Alcaligenaceae</taxon>
        <taxon>Castellaniella</taxon>
    </lineage>
</organism>
<evidence type="ECO:0008006" key="4">
    <source>
        <dbReference type="Google" id="ProtNLM"/>
    </source>
</evidence>
<sequence>MGVALETRMYTETFPTTRTSPSIVPVRVAATAAFALMGITQLVGGTGSVFDVTRAGEWRRLVEARTPLHVEIEVDGEEAARPDLRSASEHLANIREVLNPAIADLAGTFGVSRQAIYKWLGGESTPEADNFTRIQALSQVADAFREAGIKRAPMMLKMKAFDGRSLLDLIAANQTVTEHVQTLISEAQAMDAAYERSGLGKSKAAPTDDWRSAASIPGYPEQ</sequence>
<evidence type="ECO:0000313" key="3">
    <source>
        <dbReference type="Proteomes" id="UP001500573"/>
    </source>
</evidence>
<comment type="caution">
    <text evidence="2">The sequence shown here is derived from an EMBL/GenBank/DDBJ whole genome shotgun (WGS) entry which is preliminary data.</text>
</comment>
<name>A0ABP3W5D0_9BURK</name>
<dbReference type="Gene3D" id="1.10.260.40">
    <property type="entry name" value="lambda repressor-like DNA-binding domains"/>
    <property type="match status" value="1"/>
</dbReference>
<dbReference type="EMBL" id="BAAAEX010000008">
    <property type="protein sequence ID" value="GAA0777479.1"/>
    <property type="molecule type" value="Genomic_DNA"/>
</dbReference>